<organism evidence="1 2">
    <name type="scientific">Polarella glacialis</name>
    <name type="common">Dinoflagellate</name>
    <dbReference type="NCBI Taxonomy" id="89957"/>
    <lineage>
        <taxon>Eukaryota</taxon>
        <taxon>Sar</taxon>
        <taxon>Alveolata</taxon>
        <taxon>Dinophyceae</taxon>
        <taxon>Suessiales</taxon>
        <taxon>Suessiaceae</taxon>
        <taxon>Polarella</taxon>
    </lineage>
</organism>
<evidence type="ECO:0000313" key="2">
    <source>
        <dbReference type="Proteomes" id="UP000654075"/>
    </source>
</evidence>
<proteinExistence type="predicted"/>
<sequence length="82" mass="9281">AEDSFFIFWCHSSGYDVTHRRWGVAAGKDWEAVKQGDCKVFARAPEDHDVLDPIVTGWEELISDAWTVREDAGVSRLDLQEG</sequence>
<feature type="non-terminal residue" evidence="1">
    <location>
        <position position="82"/>
    </location>
</feature>
<keyword evidence="2" id="KW-1185">Reference proteome</keyword>
<evidence type="ECO:0000313" key="1">
    <source>
        <dbReference type="EMBL" id="CAE8614565.1"/>
    </source>
</evidence>
<feature type="non-terminal residue" evidence="1">
    <location>
        <position position="1"/>
    </location>
</feature>
<reference evidence="1" key="1">
    <citation type="submission" date="2021-02" db="EMBL/GenBank/DDBJ databases">
        <authorList>
            <person name="Dougan E. K."/>
            <person name="Rhodes N."/>
            <person name="Thang M."/>
            <person name="Chan C."/>
        </authorList>
    </citation>
    <scope>NUCLEOTIDE SEQUENCE</scope>
</reference>
<dbReference type="EMBL" id="CAJNNV010025449">
    <property type="protein sequence ID" value="CAE8614565.1"/>
    <property type="molecule type" value="Genomic_DNA"/>
</dbReference>
<protein>
    <submittedName>
        <fullName evidence="1">Uncharacterized protein</fullName>
    </submittedName>
</protein>
<dbReference type="OrthoDB" id="435030at2759"/>
<gene>
    <name evidence="1" type="ORF">PGLA1383_LOCUS32287</name>
</gene>
<comment type="caution">
    <text evidence="1">The sequence shown here is derived from an EMBL/GenBank/DDBJ whole genome shotgun (WGS) entry which is preliminary data.</text>
</comment>
<name>A0A813FV94_POLGL</name>
<dbReference type="Proteomes" id="UP000654075">
    <property type="component" value="Unassembled WGS sequence"/>
</dbReference>
<accession>A0A813FV94</accession>
<dbReference type="AlphaFoldDB" id="A0A813FV94"/>